<dbReference type="PANTHER" id="PTHR43442:SF3">
    <property type="entry name" value="GLUCONOKINASE-RELATED"/>
    <property type="match status" value="1"/>
</dbReference>
<dbReference type="EMBL" id="JBHDLJ010000019">
    <property type="protein sequence ID" value="MFB0836174.1"/>
    <property type="molecule type" value="Genomic_DNA"/>
</dbReference>
<evidence type="ECO:0000256" key="2">
    <source>
        <dbReference type="ARBA" id="ARBA00008420"/>
    </source>
</evidence>
<dbReference type="Proteomes" id="UP001575652">
    <property type="component" value="Unassembled WGS sequence"/>
</dbReference>
<comment type="caution">
    <text evidence="10">The sequence shown here is derived from an EMBL/GenBank/DDBJ whole genome shotgun (WGS) entry which is preliminary data.</text>
</comment>
<evidence type="ECO:0000313" key="11">
    <source>
        <dbReference type="Proteomes" id="UP001575652"/>
    </source>
</evidence>
<evidence type="ECO:0000256" key="7">
    <source>
        <dbReference type="ARBA" id="ARBA00022840"/>
    </source>
</evidence>
<protein>
    <recommendedName>
        <fullName evidence="3 9">Gluconokinase</fullName>
        <ecNumber evidence="3 9">2.7.1.12</ecNumber>
    </recommendedName>
</protein>
<dbReference type="Gene3D" id="3.40.50.300">
    <property type="entry name" value="P-loop containing nucleotide triphosphate hydrolases"/>
    <property type="match status" value="1"/>
</dbReference>
<dbReference type="Pfam" id="PF13671">
    <property type="entry name" value="AAA_33"/>
    <property type="match status" value="1"/>
</dbReference>
<evidence type="ECO:0000313" key="10">
    <source>
        <dbReference type="EMBL" id="MFB0836174.1"/>
    </source>
</evidence>
<dbReference type="NCBIfam" id="TIGR01313">
    <property type="entry name" value="therm_gnt_kin"/>
    <property type="match status" value="1"/>
</dbReference>
<evidence type="ECO:0000256" key="9">
    <source>
        <dbReference type="RuleBase" id="RU363066"/>
    </source>
</evidence>
<dbReference type="CDD" id="cd02021">
    <property type="entry name" value="GntK"/>
    <property type="match status" value="1"/>
</dbReference>
<sequence length="175" mass="18530">MAPSNPAPAPVHLVVMGVSGSGKTTLAALLGQRLDCPVAEADEFHPAANIAKMASGTPLTDEDRWPWLGAIRDWMTDNAASGRGSIVTCSALKRSYRDLLREASGVVRFVHVTGDPALVAERMRHRSGHFMPETLLPSQLQALEPLGAGEDGLTLANDSTPEDLADRALAALGLR</sequence>
<evidence type="ECO:0000256" key="8">
    <source>
        <dbReference type="ARBA" id="ARBA00048090"/>
    </source>
</evidence>
<reference evidence="10 11" key="1">
    <citation type="submission" date="2024-09" db="EMBL/GenBank/DDBJ databases">
        <authorList>
            <person name="Salinas-Garcia M.A."/>
            <person name="Prieme A."/>
        </authorList>
    </citation>
    <scope>NUCLEOTIDE SEQUENCE [LARGE SCALE GENOMIC DNA]</scope>
    <source>
        <strain evidence="10 11">DSM 21081</strain>
    </source>
</reference>
<comment type="pathway">
    <text evidence="1">Carbohydrate acid metabolism.</text>
</comment>
<dbReference type="InterPro" id="IPR006001">
    <property type="entry name" value="Therm_gnt_kin"/>
</dbReference>
<keyword evidence="6 9" id="KW-0418">Kinase</keyword>
<accession>A0ABV4UR81</accession>
<comment type="similarity">
    <text evidence="2 9">Belongs to the gluconokinase GntK/GntV family.</text>
</comment>
<proteinExistence type="inferred from homology"/>
<keyword evidence="7 9" id="KW-0067">ATP-binding</keyword>
<dbReference type="SUPFAM" id="SSF52540">
    <property type="entry name" value="P-loop containing nucleoside triphosphate hydrolases"/>
    <property type="match status" value="1"/>
</dbReference>
<dbReference type="InterPro" id="IPR027417">
    <property type="entry name" value="P-loop_NTPase"/>
</dbReference>
<evidence type="ECO:0000256" key="6">
    <source>
        <dbReference type="ARBA" id="ARBA00022777"/>
    </source>
</evidence>
<dbReference type="EC" id="2.7.1.12" evidence="3 9"/>
<keyword evidence="5 9" id="KW-0547">Nucleotide-binding</keyword>
<comment type="catalytic activity">
    <reaction evidence="8 9">
        <text>D-gluconate + ATP = 6-phospho-D-gluconate + ADP + H(+)</text>
        <dbReference type="Rhea" id="RHEA:19433"/>
        <dbReference type="ChEBI" id="CHEBI:15378"/>
        <dbReference type="ChEBI" id="CHEBI:18391"/>
        <dbReference type="ChEBI" id="CHEBI:30616"/>
        <dbReference type="ChEBI" id="CHEBI:58759"/>
        <dbReference type="ChEBI" id="CHEBI:456216"/>
        <dbReference type="EC" id="2.7.1.12"/>
    </reaction>
</comment>
<gene>
    <name evidence="10" type="ORF">ACETWP_16415</name>
</gene>
<evidence type="ECO:0000256" key="5">
    <source>
        <dbReference type="ARBA" id="ARBA00022741"/>
    </source>
</evidence>
<evidence type="ECO:0000256" key="4">
    <source>
        <dbReference type="ARBA" id="ARBA00022679"/>
    </source>
</evidence>
<dbReference type="PANTHER" id="PTHR43442">
    <property type="entry name" value="GLUCONOKINASE-RELATED"/>
    <property type="match status" value="1"/>
</dbReference>
<keyword evidence="4 9" id="KW-0808">Transferase</keyword>
<dbReference type="RefSeq" id="WP_373973350.1">
    <property type="nucleotide sequence ID" value="NZ_JBHDLJ010000019.1"/>
</dbReference>
<evidence type="ECO:0000256" key="3">
    <source>
        <dbReference type="ARBA" id="ARBA00012054"/>
    </source>
</evidence>
<organism evidence="10 11">
    <name type="scientific">Arthrobacter halodurans</name>
    <dbReference type="NCBI Taxonomy" id="516699"/>
    <lineage>
        <taxon>Bacteria</taxon>
        <taxon>Bacillati</taxon>
        <taxon>Actinomycetota</taxon>
        <taxon>Actinomycetes</taxon>
        <taxon>Micrococcales</taxon>
        <taxon>Micrococcaceae</taxon>
        <taxon>Arthrobacter</taxon>
    </lineage>
</organism>
<keyword evidence="11" id="KW-1185">Reference proteome</keyword>
<name>A0ABV4UR81_9MICC</name>
<evidence type="ECO:0000256" key="1">
    <source>
        <dbReference type="ARBA" id="ARBA00004761"/>
    </source>
</evidence>